<dbReference type="AlphaFoldDB" id="A0AB34FHB6"/>
<evidence type="ECO:0000313" key="2">
    <source>
        <dbReference type="Proteomes" id="UP001163105"/>
    </source>
</evidence>
<reference evidence="1" key="1">
    <citation type="submission" date="2023-01" db="EMBL/GenBank/DDBJ databases">
        <title>The growth and conidiation of Purpureocillium lavendulum are regulated by nitrogen source and histone H3K14 acetylation.</title>
        <authorList>
            <person name="Tang P."/>
            <person name="Han J."/>
            <person name="Zhang C."/>
            <person name="Tang P."/>
            <person name="Qi F."/>
            <person name="Zhang K."/>
            <person name="Liang L."/>
        </authorList>
    </citation>
    <scope>NUCLEOTIDE SEQUENCE</scope>
    <source>
        <strain evidence="1">YMF1.00683</strain>
    </source>
</reference>
<accession>A0AB34FHB6</accession>
<keyword evidence="2" id="KW-1185">Reference proteome</keyword>
<proteinExistence type="predicted"/>
<evidence type="ECO:0000313" key="1">
    <source>
        <dbReference type="EMBL" id="KAJ6438610.1"/>
    </source>
</evidence>
<organism evidence="1 2">
    <name type="scientific">Purpureocillium lavendulum</name>
    <dbReference type="NCBI Taxonomy" id="1247861"/>
    <lineage>
        <taxon>Eukaryota</taxon>
        <taxon>Fungi</taxon>
        <taxon>Dikarya</taxon>
        <taxon>Ascomycota</taxon>
        <taxon>Pezizomycotina</taxon>
        <taxon>Sordariomycetes</taxon>
        <taxon>Hypocreomycetidae</taxon>
        <taxon>Hypocreales</taxon>
        <taxon>Ophiocordycipitaceae</taxon>
        <taxon>Purpureocillium</taxon>
    </lineage>
</organism>
<name>A0AB34FHB6_9HYPO</name>
<gene>
    <name evidence="1" type="ORF">O9K51_09204</name>
</gene>
<dbReference type="EMBL" id="JAQHRD010000008">
    <property type="protein sequence ID" value="KAJ6438610.1"/>
    <property type="molecule type" value="Genomic_DNA"/>
</dbReference>
<protein>
    <submittedName>
        <fullName evidence="1">Uncharacterized protein</fullName>
    </submittedName>
</protein>
<comment type="caution">
    <text evidence="1">The sequence shown here is derived from an EMBL/GenBank/DDBJ whole genome shotgun (WGS) entry which is preliminary data.</text>
</comment>
<dbReference type="Proteomes" id="UP001163105">
    <property type="component" value="Unassembled WGS sequence"/>
</dbReference>
<sequence length="67" mass="7418">MPVQFSVAAHEEALRRRQERHGGRWRDARQLLGAHADTKSVDDDMGWDVMGWDGMGGHGAWTGMLGG</sequence>